<dbReference type="PANTHER" id="PTHR24320">
    <property type="entry name" value="RETINOL DEHYDROGENASE"/>
    <property type="match status" value="1"/>
</dbReference>
<dbReference type="Gene3D" id="3.40.50.720">
    <property type="entry name" value="NAD(P)-binding Rossmann-like Domain"/>
    <property type="match status" value="1"/>
</dbReference>
<dbReference type="PANTHER" id="PTHR24320:SF236">
    <property type="entry name" value="SHORT-CHAIN DEHYDROGENASE-RELATED"/>
    <property type="match status" value="1"/>
</dbReference>
<comment type="caution">
    <text evidence="4">The sequence shown here is derived from an EMBL/GenBank/DDBJ whole genome shotgun (WGS) entry which is preliminary data.</text>
</comment>
<dbReference type="InterPro" id="IPR020904">
    <property type="entry name" value="Sc_DH/Rdtase_CS"/>
</dbReference>
<comment type="similarity">
    <text evidence="1">Belongs to the short-chain dehydrogenases/reductases (SDR) family.</text>
</comment>
<evidence type="ECO:0000256" key="3">
    <source>
        <dbReference type="ARBA" id="ARBA00023002"/>
    </source>
</evidence>
<name>A0ABR4J6U0_9EURO</name>
<evidence type="ECO:0000256" key="2">
    <source>
        <dbReference type="ARBA" id="ARBA00022857"/>
    </source>
</evidence>
<dbReference type="InterPro" id="IPR002347">
    <property type="entry name" value="SDR_fam"/>
</dbReference>
<accession>A0ABR4J6U0</accession>
<reference evidence="4 5" key="1">
    <citation type="submission" date="2024-07" db="EMBL/GenBank/DDBJ databases">
        <title>Section-level genome sequencing and comparative genomics of Aspergillus sections Usti and Cavernicolus.</title>
        <authorList>
            <consortium name="Lawrence Berkeley National Laboratory"/>
            <person name="Nybo J.L."/>
            <person name="Vesth T.C."/>
            <person name="Theobald S."/>
            <person name="Frisvad J.C."/>
            <person name="Larsen T.O."/>
            <person name="Kjaerboelling I."/>
            <person name="Rothschild-Mancinelli K."/>
            <person name="Lyhne E.K."/>
            <person name="Kogle M.E."/>
            <person name="Barry K."/>
            <person name="Clum A."/>
            <person name="Na H."/>
            <person name="Ledsgaard L."/>
            <person name="Lin J."/>
            <person name="Lipzen A."/>
            <person name="Kuo A."/>
            <person name="Riley R."/>
            <person name="Mondo S."/>
            <person name="Labutti K."/>
            <person name="Haridas S."/>
            <person name="Pangalinan J."/>
            <person name="Salamov A.A."/>
            <person name="Simmons B.A."/>
            <person name="Magnuson J.K."/>
            <person name="Chen J."/>
            <person name="Drula E."/>
            <person name="Henrissat B."/>
            <person name="Wiebenga A."/>
            <person name="Lubbers R.J."/>
            <person name="Gomes A.C."/>
            <person name="Makela M.R."/>
            <person name="Stajich J."/>
            <person name="Grigoriev I.V."/>
            <person name="Mortensen U.H."/>
            <person name="De Vries R.P."/>
            <person name="Baker S.E."/>
            <person name="Andersen M.R."/>
        </authorList>
    </citation>
    <scope>NUCLEOTIDE SEQUENCE [LARGE SCALE GENOMIC DNA]</scope>
    <source>
        <strain evidence="4 5">CBS 123904</strain>
    </source>
</reference>
<protein>
    <submittedName>
        <fullName evidence="4">NAD(P)-binding protein</fullName>
    </submittedName>
</protein>
<gene>
    <name evidence="4" type="ORF">BJY01DRAFT_259138</name>
</gene>
<sequence>MSPFSSLRATLTQIYPPKPTFTEADVAPGSQRGRVFIVTGGNAGIGLELVRILYVAGATVYIASRSKEKAEVAIKEITTSSSSKSSATTTNSSTNGTLKFLHFDLNDLRIVKSAAETFAAQESKLDVLWNNAGTGANAVTPGQRTVQGFEPMVGFHCIATLLFTALLLPQLRAAASASQTPGTTRVVWTSSGLAEAGSSANGIDFSVLEMGTNKATQNYGVSKAGTWFLAREFARRFSDDGIVSVCVNPGYLKTASFAGTPAVVMFFLNRLMLSPPVFGAYTQLFAGLSSEVGLENTGSYIIPWGRVRADAATPRQDLIHAGESVERGGLGYGERLWSWCEERWAPHV</sequence>
<dbReference type="SUPFAM" id="SSF51735">
    <property type="entry name" value="NAD(P)-binding Rossmann-fold domains"/>
    <property type="match status" value="1"/>
</dbReference>
<evidence type="ECO:0000256" key="1">
    <source>
        <dbReference type="ARBA" id="ARBA00006484"/>
    </source>
</evidence>
<dbReference type="Proteomes" id="UP001610446">
    <property type="component" value="Unassembled WGS sequence"/>
</dbReference>
<evidence type="ECO:0000313" key="4">
    <source>
        <dbReference type="EMBL" id="KAL2835586.1"/>
    </source>
</evidence>
<organism evidence="4 5">
    <name type="scientific">Aspergillus pseudoustus</name>
    <dbReference type="NCBI Taxonomy" id="1810923"/>
    <lineage>
        <taxon>Eukaryota</taxon>
        <taxon>Fungi</taxon>
        <taxon>Dikarya</taxon>
        <taxon>Ascomycota</taxon>
        <taxon>Pezizomycotina</taxon>
        <taxon>Eurotiomycetes</taxon>
        <taxon>Eurotiomycetidae</taxon>
        <taxon>Eurotiales</taxon>
        <taxon>Aspergillaceae</taxon>
        <taxon>Aspergillus</taxon>
        <taxon>Aspergillus subgen. Nidulantes</taxon>
    </lineage>
</organism>
<proteinExistence type="inferred from homology"/>
<keyword evidence="5" id="KW-1185">Reference proteome</keyword>
<dbReference type="Pfam" id="PF00106">
    <property type="entry name" value="adh_short"/>
    <property type="match status" value="1"/>
</dbReference>
<dbReference type="PROSITE" id="PS00061">
    <property type="entry name" value="ADH_SHORT"/>
    <property type="match status" value="1"/>
</dbReference>
<dbReference type="PRINTS" id="PR00081">
    <property type="entry name" value="GDHRDH"/>
</dbReference>
<dbReference type="InterPro" id="IPR036291">
    <property type="entry name" value="NAD(P)-bd_dom_sf"/>
</dbReference>
<keyword evidence="3" id="KW-0560">Oxidoreductase</keyword>
<evidence type="ECO:0000313" key="5">
    <source>
        <dbReference type="Proteomes" id="UP001610446"/>
    </source>
</evidence>
<dbReference type="EMBL" id="JBFXLU010000200">
    <property type="protein sequence ID" value="KAL2835586.1"/>
    <property type="molecule type" value="Genomic_DNA"/>
</dbReference>
<keyword evidence="2" id="KW-0521">NADP</keyword>